<reference evidence="1" key="2">
    <citation type="submission" date="2025-09" db="UniProtKB">
        <authorList>
            <consortium name="Ensembl"/>
        </authorList>
    </citation>
    <scope>IDENTIFICATION</scope>
</reference>
<reference evidence="1" key="1">
    <citation type="submission" date="2025-08" db="UniProtKB">
        <authorList>
            <consortium name="Ensembl"/>
        </authorList>
    </citation>
    <scope>IDENTIFICATION</scope>
</reference>
<proteinExistence type="predicted"/>
<evidence type="ECO:0000313" key="2">
    <source>
        <dbReference type="Proteomes" id="UP000694396"/>
    </source>
</evidence>
<organism evidence="1 2">
    <name type="scientific">Cyanoderma ruficeps</name>
    <name type="common">rufous-capped babbler</name>
    <dbReference type="NCBI Taxonomy" id="181631"/>
    <lineage>
        <taxon>Eukaryota</taxon>
        <taxon>Metazoa</taxon>
        <taxon>Chordata</taxon>
        <taxon>Craniata</taxon>
        <taxon>Vertebrata</taxon>
        <taxon>Euteleostomi</taxon>
        <taxon>Archelosauria</taxon>
        <taxon>Archosauria</taxon>
        <taxon>Dinosauria</taxon>
        <taxon>Saurischia</taxon>
        <taxon>Theropoda</taxon>
        <taxon>Coelurosauria</taxon>
        <taxon>Aves</taxon>
        <taxon>Neognathae</taxon>
        <taxon>Neoaves</taxon>
        <taxon>Telluraves</taxon>
        <taxon>Australaves</taxon>
        <taxon>Passeriformes</taxon>
        <taxon>Sylvioidea</taxon>
        <taxon>Timaliidae</taxon>
        <taxon>Cyanoderma</taxon>
    </lineage>
</organism>
<protein>
    <submittedName>
        <fullName evidence="1">Uncharacterized protein</fullName>
    </submittedName>
</protein>
<sequence>KSPSGEIFCLFYLSSDMFVQGVRESRRWGQSQDWTACTMCPGSLQGMGTEVGLQCCSKSDQETRAPPGMADQGLQGL</sequence>
<accession>A0A8C3R2G2</accession>
<dbReference type="Ensembl" id="ENSCRFT00000015098.1">
    <property type="protein sequence ID" value="ENSCRFP00000014586.1"/>
    <property type="gene ID" value="ENSCRFG00000011257.1"/>
</dbReference>
<dbReference type="Proteomes" id="UP000694396">
    <property type="component" value="Unplaced"/>
</dbReference>
<name>A0A8C3R2G2_9PASS</name>
<keyword evidence="2" id="KW-1185">Reference proteome</keyword>
<dbReference type="AlphaFoldDB" id="A0A8C3R2G2"/>
<evidence type="ECO:0000313" key="1">
    <source>
        <dbReference type="Ensembl" id="ENSCRFP00000014586.1"/>
    </source>
</evidence>